<dbReference type="Proteomes" id="UP000543556">
    <property type="component" value="Unassembled WGS sequence"/>
</dbReference>
<evidence type="ECO:0000256" key="2">
    <source>
        <dbReference type="SAM" id="Phobius"/>
    </source>
</evidence>
<feature type="region of interest" description="Disordered" evidence="1">
    <location>
        <begin position="1"/>
        <end position="34"/>
    </location>
</feature>
<evidence type="ECO:0000256" key="1">
    <source>
        <dbReference type="SAM" id="MobiDB-lite"/>
    </source>
</evidence>
<keyword evidence="2" id="KW-0472">Membrane</keyword>
<feature type="transmembrane region" description="Helical" evidence="2">
    <location>
        <begin position="131"/>
        <end position="151"/>
    </location>
</feature>
<gene>
    <name evidence="3" type="ORF">G6034_18455</name>
</gene>
<accession>A0A7Y7IKC4</accession>
<feature type="compositionally biased region" description="Pro residues" evidence="1">
    <location>
        <begin position="7"/>
        <end position="34"/>
    </location>
</feature>
<keyword evidence="2" id="KW-0812">Transmembrane</keyword>
<sequence>MTSPAAPGSPPGRGPAGPGPELPPDLPPEGNPLPPPRRWAMVAAAVGAGIGTGLLGTSLHGHALYAGATAIPLGSLAALVMLAAVELFVGLWGRNVWTVVLCGAAAYLCAGVLSLQRGAFGMISANIQGNVWLFGIAVATPLVAWLAWAVLRRSRR</sequence>
<proteinExistence type="predicted"/>
<protein>
    <recommendedName>
        <fullName evidence="5">N-acetyl-1-D-myo-inositol-2-amino-2-deoxy-alpha-D-glucopyranoside deacetylase</fullName>
    </recommendedName>
</protein>
<evidence type="ECO:0008006" key="5">
    <source>
        <dbReference type="Google" id="ProtNLM"/>
    </source>
</evidence>
<dbReference type="EMBL" id="JAAMFM010000042">
    <property type="protein sequence ID" value="NVM96853.1"/>
    <property type="molecule type" value="Genomic_DNA"/>
</dbReference>
<keyword evidence="4" id="KW-1185">Reference proteome</keyword>
<dbReference type="AlphaFoldDB" id="A0A7Y7IKC4"/>
<reference evidence="3 4" key="1">
    <citation type="submission" date="2020-02" db="EMBL/GenBank/DDBJ databases">
        <title>Genome sequence of strain AETb3-4.</title>
        <authorList>
            <person name="Gao J."/>
            <person name="Zhang X."/>
        </authorList>
    </citation>
    <scope>NUCLEOTIDE SEQUENCE [LARGE SCALE GENOMIC DNA]</scope>
    <source>
        <strain evidence="3 4">AETb3-4</strain>
    </source>
</reference>
<feature type="transmembrane region" description="Helical" evidence="2">
    <location>
        <begin position="96"/>
        <end position="119"/>
    </location>
</feature>
<comment type="caution">
    <text evidence="3">The sequence shown here is derived from an EMBL/GenBank/DDBJ whole genome shotgun (WGS) entry which is preliminary data.</text>
</comment>
<dbReference type="RefSeq" id="WP_176636556.1">
    <property type="nucleotide sequence ID" value="NZ_JAAMFM010000042.1"/>
</dbReference>
<evidence type="ECO:0000313" key="3">
    <source>
        <dbReference type="EMBL" id="NVM96853.1"/>
    </source>
</evidence>
<evidence type="ECO:0000313" key="4">
    <source>
        <dbReference type="Proteomes" id="UP000543556"/>
    </source>
</evidence>
<keyword evidence="2" id="KW-1133">Transmembrane helix</keyword>
<feature type="transmembrane region" description="Helical" evidence="2">
    <location>
        <begin position="65"/>
        <end position="89"/>
    </location>
</feature>
<name>A0A7Y7IKC4_9MICC</name>
<organism evidence="3 4">
    <name type="scientific">Arthrobacter wenxiniae</name>
    <dbReference type="NCBI Taxonomy" id="2713570"/>
    <lineage>
        <taxon>Bacteria</taxon>
        <taxon>Bacillati</taxon>
        <taxon>Actinomycetota</taxon>
        <taxon>Actinomycetes</taxon>
        <taxon>Micrococcales</taxon>
        <taxon>Micrococcaceae</taxon>
        <taxon>Arthrobacter</taxon>
    </lineage>
</organism>